<dbReference type="EMBL" id="JAHHUM010001576">
    <property type="protein sequence ID" value="KAK5610396.1"/>
    <property type="molecule type" value="Genomic_DNA"/>
</dbReference>
<keyword evidence="3" id="KW-1185">Reference proteome</keyword>
<gene>
    <name evidence="2" type="ORF">CRENBAI_005321</name>
</gene>
<feature type="region of interest" description="Disordered" evidence="1">
    <location>
        <begin position="45"/>
        <end position="77"/>
    </location>
</feature>
<protein>
    <submittedName>
        <fullName evidence="2">Uncharacterized protein</fullName>
    </submittedName>
</protein>
<accession>A0AAV9RN37</accession>
<dbReference type="Proteomes" id="UP001311232">
    <property type="component" value="Unassembled WGS sequence"/>
</dbReference>
<proteinExistence type="predicted"/>
<feature type="compositionally biased region" description="Acidic residues" evidence="1">
    <location>
        <begin position="19"/>
        <end position="34"/>
    </location>
</feature>
<comment type="caution">
    <text evidence="2">The sequence shown here is derived from an EMBL/GenBank/DDBJ whole genome shotgun (WGS) entry which is preliminary data.</text>
</comment>
<evidence type="ECO:0000256" key="1">
    <source>
        <dbReference type="SAM" id="MobiDB-lite"/>
    </source>
</evidence>
<reference evidence="2 3" key="1">
    <citation type="submission" date="2021-06" db="EMBL/GenBank/DDBJ databases">
        <authorList>
            <person name="Palmer J.M."/>
        </authorList>
    </citation>
    <scope>NUCLEOTIDE SEQUENCE [LARGE SCALE GENOMIC DNA]</scope>
    <source>
        <strain evidence="2 3">MEX-2019</strain>
        <tissue evidence="2">Muscle</tissue>
    </source>
</reference>
<dbReference type="AlphaFoldDB" id="A0AAV9RN37"/>
<evidence type="ECO:0000313" key="3">
    <source>
        <dbReference type="Proteomes" id="UP001311232"/>
    </source>
</evidence>
<feature type="region of interest" description="Disordered" evidence="1">
    <location>
        <begin position="18"/>
        <end position="37"/>
    </location>
</feature>
<sequence>MRRRFTVNEALDHIFAANEAEDTQDFSDGDEQAFENEHDVEYQLEETDTTDQSEEEVTGAEAAPAESLQSKRGNIRWSTVPPDVHGRTAAANIIKMTPGVTRFAVTRLLVPSLAANNPVSLTDPGKAEKTYSRVEPFTWESKITRGNLGLGTWAFSNLGL</sequence>
<evidence type="ECO:0000313" key="2">
    <source>
        <dbReference type="EMBL" id="KAK5610396.1"/>
    </source>
</evidence>
<organism evidence="2 3">
    <name type="scientific">Crenichthys baileyi</name>
    <name type="common">White River springfish</name>
    <dbReference type="NCBI Taxonomy" id="28760"/>
    <lineage>
        <taxon>Eukaryota</taxon>
        <taxon>Metazoa</taxon>
        <taxon>Chordata</taxon>
        <taxon>Craniata</taxon>
        <taxon>Vertebrata</taxon>
        <taxon>Euteleostomi</taxon>
        <taxon>Actinopterygii</taxon>
        <taxon>Neopterygii</taxon>
        <taxon>Teleostei</taxon>
        <taxon>Neoteleostei</taxon>
        <taxon>Acanthomorphata</taxon>
        <taxon>Ovalentaria</taxon>
        <taxon>Atherinomorphae</taxon>
        <taxon>Cyprinodontiformes</taxon>
        <taxon>Goodeidae</taxon>
        <taxon>Crenichthys</taxon>
    </lineage>
</organism>
<name>A0AAV9RN37_9TELE</name>
<feature type="compositionally biased region" description="Acidic residues" evidence="1">
    <location>
        <begin position="45"/>
        <end position="58"/>
    </location>
</feature>